<dbReference type="InterPro" id="IPR000847">
    <property type="entry name" value="LysR_HTH_N"/>
</dbReference>
<keyword evidence="2" id="KW-0805">Transcription regulation</keyword>
<feature type="domain" description="HTH lysR-type" evidence="5">
    <location>
        <begin position="3"/>
        <end position="61"/>
    </location>
</feature>
<sequence length="288" mass="30754">MNFTLRQVSYLVAVAEHGTLAAAAAALHVSPSAISVALDELDRALGVQLTLRRRAHGVRLTPAGRAAATRGRRLLRDAGELATSVGGSGEVAGVVSVGCYPTLAPAVVAPWIAALRERHPRTRVEFVEDDQDRLQRRLLDGELDLAVLYDHGLSSGLDTERIAANVPYLLVARDHPHAGVGPVDLRVVADEPMVLLDLPPSSDHALAVCRELGVTPRIEHRTRSPEMVRALVGQGLGWSVLAQAAPDPSTTVARVPLDREPPPLPVVAAWSRAITRSPVVRAMLDARP</sequence>
<organism evidence="6 7">
    <name type="scientific">Actinomycetospora atypica</name>
    <dbReference type="NCBI Taxonomy" id="1290095"/>
    <lineage>
        <taxon>Bacteria</taxon>
        <taxon>Bacillati</taxon>
        <taxon>Actinomycetota</taxon>
        <taxon>Actinomycetes</taxon>
        <taxon>Pseudonocardiales</taxon>
        <taxon>Pseudonocardiaceae</taxon>
        <taxon>Actinomycetospora</taxon>
    </lineage>
</organism>
<evidence type="ECO:0000313" key="6">
    <source>
        <dbReference type="EMBL" id="MFC5062037.1"/>
    </source>
</evidence>
<dbReference type="InterPro" id="IPR036390">
    <property type="entry name" value="WH_DNA-bd_sf"/>
</dbReference>
<comment type="caution">
    <text evidence="6">The sequence shown here is derived from an EMBL/GenBank/DDBJ whole genome shotgun (WGS) entry which is preliminary data.</text>
</comment>
<dbReference type="Proteomes" id="UP001595947">
    <property type="component" value="Unassembled WGS sequence"/>
</dbReference>
<evidence type="ECO:0000256" key="1">
    <source>
        <dbReference type="ARBA" id="ARBA00009437"/>
    </source>
</evidence>
<gene>
    <name evidence="6" type="ORF">ACFPBZ_07465</name>
</gene>
<keyword evidence="7" id="KW-1185">Reference proteome</keyword>
<proteinExistence type="inferred from homology"/>
<evidence type="ECO:0000313" key="7">
    <source>
        <dbReference type="Proteomes" id="UP001595947"/>
    </source>
</evidence>
<accession>A0ABV9YK51</accession>
<comment type="similarity">
    <text evidence="1">Belongs to the LysR transcriptional regulatory family.</text>
</comment>
<evidence type="ECO:0000256" key="2">
    <source>
        <dbReference type="ARBA" id="ARBA00023015"/>
    </source>
</evidence>
<dbReference type="PANTHER" id="PTHR30346">
    <property type="entry name" value="TRANSCRIPTIONAL DUAL REGULATOR HCAR-RELATED"/>
    <property type="match status" value="1"/>
</dbReference>
<dbReference type="SUPFAM" id="SSF46785">
    <property type="entry name" value="Winged helix' DNA-binding domain"/>
    <property type="match status" value="1"/>
</dbReference>
<dbReference type="Gene3D" id="3.40.190.10">
    <property type="entry name" value="Periplasmic binding protein-like II"/>
    <property type="match status" value="2"/>
</dbReference>
<dbReference type="PANTHER" id="PTHR30346:SF0">
    <property type="entry name" value="HCA OPERON TRANSCRIPTIONAL ACTIVATOR HCAR"/>
    <property type="match status" value="1"/>
</dbReference>
<dbReference type="SUPFAM" id="SSF53850">
    <property type="entry name" value="Periplasmic binding protein-like II"/>
    <property type="match status" value="1"/>
</dbReference>
<protein>
    <submittedName>
        <fullName evidence="6">LysR family transcriptional regulator</fullName>
    </submittedName>
</protein>
<dbReference type="InterPro" id="IPR036388">
    <property type="entry name" value="WH-like_DNA-bd_sf"/>
</dbReference>
<evidence type="ECO:0000256" key="3">
    <source>
        <dbReference type="ARBA" id="ARBA00023125"/>
    </source>
</evidence>
<reference evidence="7" key="1">
    <citation type="journal article" date="2019" name="Int. J. Syst. Evol. Microbiol.">
        <title>The Global Catalogue of Microorganisms (GCM) 10K type strain sequencing project: providing services to taxonomists for standard genome sequencing and annotation.</title>
        <authorList>
            <consortium name="The Broad Institute Genomics Platform"/>
            <consortium name="The Broad Institute Genome Sequencing Center for Infectious Disease"/>
            <person name="Wu L."/>
            <person name="Ma J."/>
        </authorList>
    </citation>
    <scope>NUCLEOTIDE SEQUENCE [LARGE SCALE GENOMIC DNA]</scope>
    <source>
        <strain evidence="7">CGMCC 4.7093</strain>
    </source>
</reference>
<evidence type="ECO:0000256" key="4">
    <source>
        <dbReference type="ARBA" id="ARBA00023163"/>
    </source>
</evidence>
<dbReference type="EMBL" id="JBHSIV010000006">
    <property type="protein sequence ID" value="MFC5062037.1"/>
    <property type="molecule type" value="Genomic_DNA"/>
</dbReference>
<dbReference type="Gene3D" id="1.10.10.10">
    <property type="entry name" value="Winged helix-like DNA-binding domain superfamily/Winged helix DNA-binding domain"/>
    <property type="match status" value="1"/>
</dbReference>
<dbReference type="InterPro" id="IPR005119">
    <property type="entry name" value="LysR_subst-bd"/>
</dbReference>
<evidence type="ECO:0000259" key="5">
    <source>
        <dbReference type="PROSITE" id="PS50931"/>
    </source>
</evidence>
<dbReference type="Pfam" id="PF03466">
    <property type="entry name" value="LysR_substrate"/>
    <property type="match status" value="1"/>
</dbReference>
<name>A0ABV9YK51_9PSEU</name>
<dbReference type="PROSITE" id="PS50931">
    <property type="entry name" value="HTH_LYSR"/>
    <property type="match status" value="1"/>
</dbReference>
<keyword evidence="3" id="KW-0238">DNA-binding</keyword>
<dbReference type="RefSeq" id="WP_378035390.1">
    <property type="nucleotide sequence ID" value="NZ_JBHSIV010000006.1"/>
</dbReference>
<dbReference type="Pfam" id="PF00126">
    <property type="entry name" value="HTH_1"/>
    <property type="match status" value="1"/>
</dbReference>
<keyword evidence="4" id="KW-0804">Transcription</keyword>